<protein>
    <recommendedName>
        <fullName evidence="9">Beta-defensin</fullName>
    </recommendedName>
</protein>
<comment type="subcellular location">
    <subcellularLocation>
        <location evidence="1 9">Secreted</location>
    </subcellularLocation>
</comment>
<feature type="domain" description="Beta-defensin" evidence="10">
    <location>
        <begin position="16"/>
        <end position="44"/>
    </location>
</feature>
<dbReference type="Proteomes" id="UP000011080">
    <property type="component" value="Unassembled WGS sequence"/>
</dbReference>
<keyword evidence="4 9" id="KW-0929">Antimicrobial</keyword>
<evidence type="ECO:0000259" key="10">
    <source>
        <dbReference type="Pfam" id="PF13841"/>
    </source>
</evidence>
<dbReference type="GO" id="GO:0005615">
    <property type="term" value="C:extracellular space"/>
    <property type="evidence" value="ECO:0007669"/>
    <property type="project" value="TreeGrafter"/>
</dbReference>
<dbReference type="Pfam" id="PF13841">
    <property type="entry name" value="Defensin_beta_2"/>
    <property type="match status" value="1"/>
</dbReference>
<sequence>MFSLFKARSLFFQEGCPSGYYNCRMKCNANEYAVKYCADWTICCKEKKKVKEKKKW</sequence>
<keyword evidence="5" id="KW-0732">Signal</keyword>
<evidence type="ECO:0000313" key="11">
    <source>
        <dbReference type="EMBL" id="ELR63029.1"/>
    </source>
</evidence>
<dbReference type="AlphaFoldDB" id="L8J5X5"/>
<dbReference type="PANTHER" id="PTHR47900">
    <property type="entry name" value="BETA-DEFENSIN 131A"/>
    <property type="match status" value="1"/>
</dbReference>
<gene>
    <name evidence="11" type="ORF">M91_07544</name>
</gene>
<dbReference type="PANTHER" id="PTHR47900:SF1">
    <property type="entry name" value="BETA-DEFENSIN 131A"/>
    <property type="match status" value="1"/>
</dbReference>
<evidence type="ECO:0000256" key="7">
    <source>
        <dbReference type="ARBA" id="ARBA00023022"/>
    </source>
</evidence>
<keyword evidence="8" id="KW-1015">Disulfide bond</keyword>
<keyword evidence="7 9" id="KW-0044">Antibiotic</keyword>
<proteinExistence type="inferred from homology"/>
<reference evidence="11 12" key="1">
    <citation type="journal article" date="2012" name="Nat. Genet.">
        <title>The yak genome and adaptation to life at high altitude.</title>
        <authorList>
            <person name="Qiu Q."/>
            <person name="Zhang G."/>
            <person name="Ma T."/>
            <person name="Qian W."/>
            <person name="Wang J."/>
            <person name="Ye Z."/>
            <person name="Cao C."/>
            <person name="Hu Q."/>
            <person name="Kim J."/>
            <person name="Larkin D.M."/>
            <person name="Auvil L."/>
            <person name="Capitanu B."/>
            <person name="Ma J."/>
            <person name="Lewin H.A."/>
            <person name="Qian X."/>
            <person name="Lang Y."/>
            <person name="Zhou R."/>
            <person name="Wang L."/>
            <person name="Wang K."/>
            <person name="Xia J."/>
            <person name="Liao S."/>
            <person name="Pan S."/>
            <person name="Lu X."/>
            <person name="Hou H."/>
            <person name="Wang Y."/>
            <person name="Zang X."/>
            <person name="Yin Y."/>
            <person name="Ma H."/>
            <person name="Zhang J."/>
            <person name="Wang Z."/>
            <person name="Zhang Y."/>
            <person name="Zhang D."/>
            <person name="Yonezawa T."/>
            <person name="Hasegawa M."/>
            <person name="Zhong Y."/>
            <person name="Liu W."/>
            <person name="Zhang Y."/>
            <person name="Huang Z."/>
            <person name="Zhang S."/>
            <person name="Long R."/>
            <person name="Yang H."/>
            <person name="Wang J."/>
            <person name="Lenstra J.A."/>
            <person name="Cooper D.N."/>
            <person name="Wu Y."/>
            <person name="Wang J."/>
            <person name="Shi P."/>
            <person name="Wang J."/>
            <person name="Liu J."/>
        </authorList>
    </citation>
    <scope>NUCLEOTIDE SEQUENCE [LARGE SCALE GENOMIC DNA]</scope>
    <source>
        <strain evidence="12">yakQH1</strain>
    </source>
</reference>
<evidence type="ECO:0000256" key="1">
    <source>
        <dbReference type="ARBA" id="ARBA00004613"/>
    </source>
</evidence>
<evidence type="ECO:0000256" key="5">
    <source>
        <dbReference type="ARBA" id="ARBA00022729"/>
    </source>
</evidence>
<evidence type="ECO:0000256" key="6">
    <source>
        <dbReference type="ARBA" id="ARBA00022940"/>
    </source>
</evidence>
<keyword evidence="3 9" id="KW-0964">Secreted</keyword>
<dbReference type="EMBL" id="JH880257">
    <property type="protein sequence ID" value="ELR63029.1"/>
    <property type="molecule type" value="Genomic_DNA"/>
</dbReference>
<dbReference type="GO" id="GO:0042742">
    <property type="term" value="P:defense response to bacterium"/>
    <property type="evidence" value="ECO:0007669"/>
    <property type="project" value="UniProtKB-UniRule"/>
</dbReference>
<accession>L8J5X5</accession>
<evidence type="ECO:0000256" key="2">
    <source>
        <dbReference type="ARBA" id="ARBA00007371"/>
    </source>
</evidence>
<evidence type="ECO:0000256" key="4">
    <source>
        <dbReference type="ARBA" id="ARBA00022529"/>
    </source>
</evidence>
<evidence type="ECO:0000256" key="9">
    <source>
        <dbReference type="RuleBase" id="RU231113"/>
    </source>
</evidence>
<comment type="function">
    <text evidence="9">Has antibacterial activity.</text>
</comment>
<dbReference type="GO" id="GO:0045087">
    <property type="term" value="P:innate immune response"/>
    <property type="evidence" value="ECO:0007669"/>
    <property type="project" value="InterPro"/>
</dbReference>
<evidence type="ECO:0000256" key="8">
    <source>
        <dbReference type="ARBA" id="ARBA00023157"/>
    </source>
</evidence>
<evidence type="ECO:0000256" key="3">
    <source>
        <dbReference type="ARBA" id="ARBA00022525"/>
    </source>
</evidence>
<organism evidence="11 12">
    <name type="scientific">Bos mutus</name>
    <name type="common">wild yak</name>
    <dbReference type="NCBI Taxonomy" id="72004"/>
    <lineage>
        <taxon>Eukaryota</taxon>
        <taxon>Metazoa</taxon>
        <taxon>Chordata</taxon>
        <taxon>Craniata</taxon>
        <taxon>Vertebrata</taxon>
        <taxon>Euteleostomi</taxon>
        <taxon>Mammalia</taxon>
        <taxon>Eutheria</taxon>
        <taxon>Laurasiatheria</taxon>
        <taxon>Artiodactyla</taxon>
        <taxon>Ruminantia</taxon>
        <taxon>Pecora</taxon>
        <taxon>Bovidae</taxon>
        <taxon>Bovinae</taxon>
        <taxon>Bos</taxon>
    </lineage>
</organism>
<evidence type="ECO:0000313" key="12">
    <source>
        <dbReference type="Proteomes" id="UP000011080"/>
    </source>
</evidence>
<keyword evidence="6 9" id="KW-0211">Defensin</keyword>
<dbReference type="InterPro" id="IPR025933">
    <property type="entry name" value="Beta_defensin_dom"/>
</dbReference>
<comment type="similarity">
    <text evidence="2 9">Belongs to the beta-defensin family.</text>
</comment>
<name>L8J5X5_9CETA</name>